<dbReference type="PROSITE" id="PS51364">
    <property type="entry name" value="TB"/>
    <property type="match status" value="1"/>
</dbReference>
<dbReference type="GeneID" id="106458192"/>
<dbReference type="SUPFAM" id="SSF100895">
    <property type="entry name" value="Kazal-type serine protease inhibitors"/>
    <property type="match status" value="3"/>
</dbReference>
<gene>
    <name evidence="9" type="primary">LOC106458192</name>
</gene>
<dbReference type="SMART" id="SM00280">
    <property type="entry name" value="KAZAL"/>
    <property type="match status" value="3"/>
</dbReference>
<dbReference type="PANTHER" id="PTHR13866:SF29">
    <property type="entry name" value="FOLLISTATIN"/>
    <property type="match status" value="1"/>
</dbReference>
<reference evidence="9" key="1">
    <citation type="submission" date="2025-08" db="UniProtKB">
        <authorList>
            <consortium name="RefSeq"/>
        </authorList>
    </citation>
    <scope>IDENTIFICATION</scope>
    <source>
        <tissue evidence="9">Muscle</tissue>
    </source>
</reference>
<name>A0ABM1S8T8_LIMPO</name>
<sequence length="324" mass="36610">MHPFMVVFYSFAALWLFIIVAEAGYCWFKVNKNGRCTRFFGEVTSRQECCSDNRATTAWTSQTLESGQLFYLRVFGRGVPCEACKDSCVGVKCPDGRACKMKRGKPKCVCRPKCPKRKRRMGVVCGNDGKTYRNICKLLKVRCRKNSNLEVAYFGPCQDSSCDNVQCPGKMTCLLDQYHQPHCVHCRKHCPVKKRPRFLCGSNNSTYTSLCELRRAACLEGRAIKKIYRGRCKANATCDSIRCRQGKTCLIDLKTDLPACVLCPPICPRMKLSPVCATNNQTYVSWCQMMVDSCRTGVILETKIGQSCLDTSEKNRISISQYTP</sequence>
<dbReference type="PANTHER" id="PTHR13866">
    <property type="entry name" value="SPARC OSTEONECTIN"/>
    <property type="match status" value="1"/>
</dbReference>
<keyword evidence="3" id="KW-1015">Disulfide bond</keyword>
<evidence type="ECO:0000256" key="1">
    <source>
        <dbReference type="ARBA" id="ARBA00022729"/>
    </source>
</evidence>
<evidence type="ECO:0000256" key="3">
    <source>
        <dbReference type="ARBA" id="ARBA00023157"/>
    </source>
</evidence>
<dbReference type="CDD" id="cd00104">
    <property type="entry name" value="KAZAL_FS"/>
    <property type="match status" value="1"/>
</dbReference>
<evidence type="ECO:0000256" key="2">
    <source>
        <dbReference type="ARBA" id="ARBA00022737"/>
    </source>
</evidence>
<dbReference type="Proteomes" id="UP000694941">
    <property type="component" value="Unplaced"/>
</dbReference>
<feature type="domain" description="TB" evidence="6">
    <location>
        <begin position="24"/>
        <end position="84"/>
    </location>
</feature>
<dbReference type="RefSeq" id="XP_022240043.1">
    <property type="nucleotide sequence ID" value="XM_022384335.1"/>
</dbReference>
<feature type="domain" description="Kazal-like" evidence="7">
    <location>
        <begin position="102"/>
        <end position="159"/>
    </location>
</feature>
<dbReference type="SMART" id="SM00274">
    <property type="entry name" value="FOLN"/>
    <property type="match status" value="3"/>
</dbReference>
<dbReference type="InterPro" id="IPR036773">
    <property type="entry name" value="TB_dom_sf"/>
</dbReference>
<keyword evidence="8" id="KW-1185">Reference proteome</keyword>
<keyword evidence="5" id="KW-1133">Transmembrane helix</keyword>
<dbReference type="Pfam" id="PF21333">
    <property type="entry name" value="FST_N"/>
    <property type="match status" value="1"/>
</dbReference>
<proteinExistence type="predicted"/>
<dbReference type="Gene3D" id="3.30.60.30">
    <property type="match status" value="3"/>
</dbReference>
<keyword evidence="5" id="KW-0812">Transmembrane</keyword>
<evidence type="ECO:0000259" key="6">
    <source>
        <dbReference type="PROSITE" id="PS51364"/>
    </source>
</evidence>
<evidence type="ECO:0000259" key="7">
    <source>
        <dbReference type="PROSITE" id="PS51465"/>
    </source>
</evidence>
<evidence type="ECO:0000256" key="5">
    <source>
        <dbReference type="SAM" id="Phobius"/>
    </source>
</evidence>
<feature type="domain" description="Kazal-like" evidence="7">
    <location>
        <begin position="261"/>
        <end position="310"/>
    </location>
</feature>
<dbReference type="InterPro" id="IPR036058">
    <property type="entry name" value="Kazal_dom_sf"/>
</dbReference>
<accession>A0ABM1S8T8</accession>
<evidence type="ECO:0000313" key="8">
    <source>
        <dbReference type="Proteomes" id="UP000694941"/>
    </source>
</evidence>
<keyword evidence="5" id="KW-0472">Membrane</keyword>
<keyword evidence="2" id="KW-0677">Repeat</keyword>
<feature type="transmembrane region" description="Helical" evidence="5">
    <location>
        <begin position="6"/>
        <end position="28"/>
    </location>
</feature>
<keyword evidence="1" id="KW-0732">Signal</keyword>
<protein>
    <submittedName>
        <fullName evidence="9">Follistatin-like</fullName>
    </submittedName>
</protein>
<dbReference type="InterPro" id="IPR017878">
    <property type="entry name" value="TB_dom"/>
</dbReference>
<dbReference type="Gene3D" id="3.90.290.10">
    <property type="entry name" value="TGF-beta binding (TB) domain"/>
    <property type="match status" value="1"/>
</dbReference>
<evidence type="ECO:0000313" key="9">
    <source>
        <dbReference type="RefSeq" id="XP_022240043.1"/>
    </source>
</evidence>
<dbReference type="Pfam" id="PF07648">
    <property type="entry name" value="Kazal_2"/>
    <property type="match status" value="3"/>
</dbReference>
<dbReference type="PROSITE" id="PS51465">
    <property type="entry name" value="KAZAL_2"/>
    <property type="match status" value="3"/>
</dbReference>
<organism evidence="8 9">
    <name type="scientific">Limulus polyphemus</name>
    <name type="common">Atlantic horseshoe crab</name>
    <dbReference type="NCBI Taxonomy" id="6850"/>
    <lineage>
        <taxon>Eukaryota</taxon>
        <taxon>Metazoa</taxon>
        <taxon>Ecdysozoa</taxon>
        <taxon>Arthropoda</taxon>
        <taxon>Chelicerata</taxon>
        <taxon>Merostomata</taxon>
        <taxon>Xiphosura</taxon>
        <taxon>Limulidae</taxon>
        <taxon>Limulus</taxon>
    </lineage>
</organism>
<evidence type="ECO:0000256" key="4">
    <source>
        <dbReference type="ARBA" id="ARBA00023180"/>
    </source>
</evidence>
<feature type="domain" description="Kazal-like" evidence="7">
    <location>
        <begin position="184"/>
        <end position="234"/>
    </location>
</feature>
<dbReference type="InterPro" id="IPR003645">
    <property type="entry name" value="Fol_N"/>
</dbReference>
<keyword evidence="4" id="KW-0325">Glycoprotein</keyword>
<dbReference type="InterPro" id="IPR002350">
    <property type="entry name" value="Kazal_dom"/>
</dbReference>